<dbReference type="Proteomes" id="UP001595758">
    <property type="component" value="Unassembled WGS sequence"/>
</dbReference>
<accession>A0ABV8CH56</accession>
<keyword evidence="7" id="KW-0227">DNA damage</keyword>
<evidence type="ECO:0000313" key="13">
    <source>
        <dbReference type="EMBL" id="MFC3909655.1"/>
    </source>
</evidence>
<dbReference type="SMART" id="SM00986">
    <property type="entry name" value="UDG"/>
    <property type="match status" value="1"/>
</dbReference>
<dbReference type="PANTHER" id="PTHR33693">
    <property type="entry name" value="TYPE-5 URACIL-DNA GLYCOSYLASE"/>
    <property type="match status" value="1"/>
</dbReference>
<evidence type="ECO:0000256" key="1">
    <source>
        <dbReference type="ARBA" id="ARBA00001400"/>
    </source>
</evidence>
<evidence type="ECO:0000256" key="10">
    <source>
        <dbReference type="ARBA" id="ARBA00023014"/>
    </source>
</evidence>
<evidence type="ECO:0000256" key="4">
    <source>
        <dbReference type="ARBA" id="ARBA00019403"/>
    </source>
</evidence>
<evidence type="ECO:0000256" key="8">
    <source>
        <dbReference type="ARBA" id="ARBA00022801"/>
    </source>
</evidence>
<gene>
    <name evidence="13" type="ORF">ACFORL_11295</name>
</gene>
<comment type="similarity">
    <text evidence="2">Belongs to the uracil-DNA glycosylase (UDG) superfamily. Type 4 (UDGa) family.</text>
</comment>
<comment type="caution">
    <text evidence="13">The sequence shown here is derived from an EMBL/GenBank/DDBJ whole genome shotgun (WGS) entry which is preliminary data.</text>
</comment>
<protein>
    <recommendedName>
        <fullName evidence="4">Type-4 uracil-DNA glycosylase</fullName>
        <ecNumber evidence="3">3.2.2.27</ecNumber>
    </recommendedName>
</protein>
<evidence type="ECO:0000313" key="14">
    <source>
        <dbReference type="Proteomes" id="UP001595758"/>
    </source>
</evidence>
<organism evidence="13 14">
    <name type="scientific">Legionella dresdenensis</name>
    <dbReference type="NCBI Taxonomy" id="450200"/>
    <lineage>
        <taxon>Bacteria</taxon>
        <taxon>Pseudomonadati</taxon>
        <taxon>Pseudomonadota</taxon>
        <taxon>Gammaproteobacteria</taxon>
        <taxon>Legionellales</taxon>
        <taxon>Legionellaceae</taxon>
        <taxon>Legionella</taxon>
    </lineage>
</organism>
<dbReference type="Gene3D" id="3.40.470.10">
    <property type="entry name" value="Uracil-DNA glycosylase-like domain"/>
    <property type="match status" value="1"/>
</dbReference>
<feature type="domain" description="Uracil-DNA glycosylase-like" evidence="12">
    <location>
        <begin position="63"/>
        <end position="209"/>
    </location>
</feature>
<dbReference type="SUPFAM" id="SSF52141">
    <property type="entry name" value="Uracil-DNA glycosylase-like"/>
    <property type="match status" value="1"/>
</dbReference>
<dbReference type="InterPro" id="IPR036895">
    <property type="entry name" value="Uracil-DNA_glycosylase-like_sf"/>
</dbReference>
<dbReference type="GO" id="GO:0004844">
    <property type="term" value="F:uracil DNA N-glycosylase activity"/>
    <property type="evidence" value="ECO:0007669"/>
    <property type="project" value="UniProtKB-EC"/>
</dbReference>
<dbReference type="EMBL" id="JBHSAB010000027">
    <property type="protein sequence ID" value="MFC3909655.1"/>
    <property type="molecule type" value="Genomic_DNA"/>
</dbReference>
<dbReference type="NCBIfam" id="TIGR00758">
    <property type="entry name" value="UDG_fam4"/>
    <property type="match status" value="1"/>
</dbReference>
<keyword evidence="5" id="KW-0004">4Fe-4S</keyword>
<evidence type="ECO:0000256" key="9">
    <source>
        <dbReference type="ARBA" id="ARBA00023004"/>
    </source>
</evidence>
<evidence type="ECO:0000256" key="6">
    <source>
        <dbReference type="ARBA" id="ARBA00022723"/>
    </source>
</evidence>
<keyword evidence="9" id="KW-0408">Iron</keyword>
<dbReference type="Pfam" id="PF03167">
    <property type="entry name" value="UDG"/>
    <property type="match status" value="1"/>
</dbReference>
<evidence type="ECO:0000256" key="5">
    <source>
        <dbReference type="ARBA" id="ARBA00022485"/>
    </source>
</evidence>
<reference evidence="14" key="1">
    <citation type="journal article" date="2019" name="Int. J. Syst. Evol. Microbiol.">
        <title>The Global Catalogue of Microorganisms (GCM) 10K type strain sequencing project: providing services to taxonomists for standard genome sequencing and annotation.</title>
        <authorList>
            <consortium name="The Broad Institute Genomics Platform"/>
            <consortium name="The Broad Institute Genome Sequencing Center for Infectious Disease"/>
            <person name="Wu L."/>
            <person name="Ma J."/>
        </authorList>
    </citation>
    <scope>NUCLEOTIDE SEQUENCE [LARGE SCALE GENOMIC DNA]</scope>
    <source>
        <strain evidence="14">CCUG 59858</strain>
    </source>
</reference>
<dbReference type="RefSeq" id="WP_382344079.1">
    <property type="nucleotide sequence ID" value="NZ_JBHSAB010000027.1"/>
</dbReference>
<evidence type="ECO:0000256" key="3">
    <source>
        <dbReference type="ARBA" id="ARBA00012030"/>
    </source>
</evidence>
<evidence type="ECO:0000256" key="7">
    <source>
        <dbReference type="ARBA" id="ARBA00022763"/>
    </source>
</evidence>
<dbReference type="InterPro" id="IPR005122">
    <property type="entry name" value="Uracil-DNA_glycosylase-like"/>
</dbReference>
<name>A0ABV8CH56_9GAMM</name>
<keyword evidence="8 13" id="KW-0378">Hydrolase</keyword>
<keyword evidence="11" id="KW-0234">DNA repair</keyword>
<keyword evidence="6" id="KW-0479">Metal-binding</keyword>
<keyword evidence="10" id="KW-0411">Iron-sulfur</keyword>
<dbReference type="SMART" id="SM00987">
    <property type="entry name" value="UreE_C"/>
    <property type="match status" value="1"/>
</dbReference>
<proteinExistence type="inferred from homology"/>
<sequence>MSNELKRYYLQQMGIEVWQHRTSAPVPASRPEPVSPAGFAELSARVAECTRCPLHKGRTQTVFARGNEQAKLMIIGEAPGFYEDKQGLPFVGKAGGLLNRMLQSIGLSENDVYIANVLKCRPPDNRDPRPEEVIQCTGYLSEQIRLVKPTLLLALGRFAGQFLYKEVMPLNKLRAQMHSYENTPFLVTYHPAYLLRNPADKKKAYVDLQQVKKILCS</sequence>
<dbReference type="InterPro" id="IPR005273">
    <property type="entry name" value="Ura-DNA_glyco_family4"/>
</dbReference>
<dbReference type="InterPro" id="IPR051536">
    <property type="entry name" value="UDG_Type-4/5"/>
</dbReference>
<dbReference type="PANTHER" id="PTHR33693:SF1">
    <property type="entry name" value="TYPE-4 URACIL-DNA GLYCOSYLASE"/>
    <property type="match status" value="1"/>
</dbReference>
<evidence type="ECO:0000259" key="12">
    <source>
        <dbReference type="SMART" id="SM00986"/>
    </source>
</evidence>
<keyword evidence="14" id="KW-1185">Reference proteome</keyword>
<comment type="catalytic activity">
    <reaction evidence="1">
        <text>Hydrolyzes single-stranded DNA or mismatched double-stranded DNA and polynucleotides, releasing free uracil.</text>
        <dbReference type="EC" id="3.2.2.27"/>
    </reaction>
</comment>
<dbReference type="EC" id="3.2.2.27" evidence="3"/>
<dbReference type="CDD" id="cd10030">
    <property type="entry name" value="UDG-F4_TTUDGA_SPO1dp_like"/>
    <property type="match status" value="1"/>
</dbReference>
<evidence type="ECO:0000256" key="2">
    <source>
        <dbReference type="ARBA" id="ARBA00006521"/>
    </source>
</evidence>
<evidence type="ECO:0000256" key="11">
    <source>
        <dbReference type="ARBA" id="ARBA00023204"/>
    </source>
</evidence>
<keyword evidence="13" id="KW-0326">Glycosidase</keyword>